<sequence length="101" mass="10603">MKVEIGRCDICGAGKAVYRSREAQATVCEERLPRRGRSSSTEGARCDGSRCDWPKGRSVSTEGAKNWNRSTEGAGVSRDAGAGVEYGGGGEMNEGALSVVC</sequence>
<gene>
    <name evidence="2" type="ORF">HL657_10605</name>
</gene>
<evidence type="ECO:0000313" key="3">
    <source>
        <dbReference type="Proteomes" id="UP001273768"/>
    </source>
</evidence>
<accession>A0ABU3Z471</accession>
<organism evidence="2 3">
    <name type="scientific">Methanoculleus nereidis</name>
    <dbReference type="NCBI Taxonomy" id="2735141"/>
    <lineage>
        <taxon>Archaea</taxon>
        <taxon>Methanobacteriati</taxon>
        <taxon>Methanobacteriota</taxon>
        <taxon>Stenosarchaea group</taxon>
        <taxon>Methanomicrobia</taxon>
        <taxon>Methanomicrobiales</taxon>
        <taxon>Methanomicrobiaceae</taxon>
        <taxon>Methanoculleus</taxon>
    </lineage>
</organism>
<feature type="compositionally biased region" description="Polar residues" evidence="1">
    <location>
        <begin position="58"/>
        <end position="71"/>
    </location>
</feature>
<comment type="caution">
    <text evidence="2">The sequence shown here is derived from an EMBL/GenBank/DDBJ whole genome shotgun (WGS) entry which is preliminary data.</text>
</comment>
<name>A0ABU3Z471_9EURY</name>
<feature type="region of interest" description="Disordered" evidence="1">
    <location>
        <begin position="32"/>
        <end position="79"/>
    </location>
</feature>
<dbReference type="Proteomes" id="UP001273768">
    <property type="component" value="Unassembled WGS sequence"/>
</dbReference>
<reference evidence="2 3" key="1">
    <citation type="submission" date="2020-05" db="EMBL/GenBank/DDBJ databases">
        <title>Isolation and characterization of methanoarchaea from a cold seep at offshore SW Taiwan.</title>
        <authorList>
            <person name="Chen Y.-W."/>
            <person name="Chen S.-C."/>
            <person name="Lai M.-C."/>
        </authorList>
    </citation>
    <scope>NUCLEOTIDE SEQUENCE [LARGE SCALE GENOMIC DNA]</scope>
    <source>
        <strain evidence="2 3">YWC-01</strain>
    </source>
</reference>
<keyword evidence="3" id="KW-1185">Reference proteome</keyword>
<dbReference type="RefSeq" id="WP_317296792.1">
    <property type="nucleotide sequence ID" value="NZ_JABFFQ010000009.1"/>
</dbReference>
<proteinExistence type="predicted"/>
<evidence type="ECO:0000256" key="1">
    <source>
        <dbReference type="SAM" id="MobiDB-lite"/>
    </source>
</evidence>
<evidence type="ECO:0000313" key="2">
    <source>
        <dbReference type="EMBL" id="MDV4343608.1"/>
    </source>
</evidence>
<protein>
    <submittedName>
        <fullName evidence="2">Uncharacterized protein</fullName>
    </submittedName>
</protein>
<dbReference type="EMBL" id="JABFFQ010000009">
    <property type="protein sequence ID" value="MDV4343608.1"/>
    <property type="molecule type" value="Genomic_DNA"/>
</dbReference>
<feature type="compositionally biased region" description="Basic and acidic residues" evidence="1">
    <location>
        <begin position="44"/>
        <end position="55"/>
    </location>
</feature>